<keyword evidence="1" id="KW-1133">Transmembrane helix</keyword>
<keyword evidence="1" id="KW-0812">Transmembrane</keyword>
<evidence type="ECO:0000313" key="3">
    <source>
        <dbReference type="Proteomes" id="UP000186218"/>
    </source>
</evidence>
<reference evidence="2 3" key="1">
    <citation type="submission" date="2017-01" db="EMBL/GenBank/DDBJ databases">
        <authorList>
            <person name="Mah S.A."/>
            <person name="Swanson W.J."/>
            <person name="Moy G.W."/>
            <person name="Vacquier V.D."/>
        </authorList>
    </citation>
    <scope>NUCLEOTIDE SEQUENCE [LARGE SCALE GENOMIC DNA]</scope>
    <source>
        <strain evidence="2 3">CPCC 203464</strain>
    </source>
</reference>
<proteinExistence type="predicted"/>
<feature type="transmembrane region" description="Helical" evidence="1">
    <location>
        <begin position="135"/>
        <end position="156"/>
    </location>
</feature>
<protein>
    <submittedName>
        <fullName evidence="2">Uncharacterized protein</fullName>
    </submittedName>
</protein>
<gene>
    <name evidence="2" type="ORF">SAMN05445060_0183</name>
</gene>
<evidence type="ECO:0000313" key="2">
    <source>
        <dbReference type="EMBL" id="SIR63833.1"/>
    </source>
</evidence>
<dbReference type="Proteomes" id="UP000186218">
    <property type="component" value="Unassembled WGS sequence"/>
</dbReference>
<name>A0A1N7CJW5_9NOCA</name>
<evidence type="ECO:0000256" key="1">
    <source>
        <dbReference type="SAM" id="Phobius"/>
    </source>
</evidence>
<keyword evidence="3" id="KW-1185">Reference proteome</keyword>
<sequence>MTPLRPVVERPTTRPVTVTVTVTVWAIAVIVLLGTAATVALARRHLRDDLVAGLRSDNPTRSSTTLGKAVDIAFAECGGGVLLIVVLGVVGAYLVHRATPSTRTRPTLVWATLLAVVLAAVMAVMMSSADDASPVVTWGATVAAVIAVAGTGCAFLPTTRRWTD</sequence>
<feature type="transmembrane region" description="Helical" evidence="1">
    <location>
        <begin position="20"/>
        <end position="42"/>
    </location>
</feature>
<dbReference type="EMBL" id="FTNT01000001">
    <property type="protein sequence ID" value="SIR63833.1"/>
    <property type="molecule type" value="Genomic_DNA"/>
</dbReference>
<accession>A0A1N7CJW5</accession>
<dbReference type="AlphaFoldDB" id="A0A1N7CJW5"/>
<organism evidence="2 3">
    <name type="scientific">Williamsia sterculiae</name>
    <dbReference type="NCBI Taxonomy" id="1344003"/>
    <lineage>
        <taxon>Bacteria</taxon>
        <taxon>Bacillati</taxon>
        <taxon>Actinomycetota</taxon>
        <taxon>Actinomycetes</taxon>
        <taxon>Mycobacteriales</taxon>
        <taxon>Nocardiaceae</taxon>
        <taxon>Williamsia</taxon>
    </lineage>
</organism>
<feature type="transmembrane region" description="Helical" evidence="1">
    <location>
        <begin position="107"/>
        <end position="129"/>
    </location>
</feature>
<feature type="transmembrane region" description="Helical" evidence="1">
    <location>
        <begin position="72"/>
        <end position="95"/>
    </location>
</feature>
<keyword evidence="1" id="KW-0472">Membrane</keyword>